<reference evidence="1" key="1">
    <citation type="submission" date="2022-12" db="EMBL/GenBank/DDBJ databases">
        <title>Draft genome assemblies for two species of Escallonia (Escalloniales).</title>
        <authorList>
            <person name="Chanderbali A."/>
            <person name="Dervinis C."/>
            <person name="Anghel I."/>
            <person name="Soltis D."/>
            <person name="Soltis P."/>
            <person name="Zapata F."/>
        </authorList>
    </citation>
    <scope>NUCLEOTIDE SEQUENCE</scope>
    <source>
        <strain evidence="1">UCBG92.1500</strain>
        <tissue evidence="1">Leaf</tissue>
    </source>
</reference>
<evidence type="ECO:0000313" key="1">
    <source>
        <dbReference type="EMBL" id="KAK2974287.1"/>
    </source>
</evidence>
<evidence type="ECO:0000313" key="2">
    <source>
        <dbReference type="Proteomes" id="UP001187471"/>
    </source>
</evidence>
<dbReference type="AlphaFoldDB" id="A0AA88QQW1"/>
<dbReference type="EMBL" id="JAVXUO010002326">
    <property type="protein sequence ID" value="KAK2974287.1"/>
    <property type="molecule type" value="Genomic_DNA"/>
</dbReference>
<dbReference type="Proteomes" id="UP001187471">
    <property type="component" value="Unassembled WGS sequence"/>
</dbReference>
<sequence>MVDKMVASRRPAEEDEDFVTRNSTAVFYSVTQSKKEPENATLSSLNCAHETLTKEVELIKYTVGFIDDDKRRWRIVNYDNREGVRATRSCAEFETEGILCKKILYIMRKKENNGPT</sequence>
<evidence type="ECO:0008006" key="3">
    <source>
        <dbReference type="Google" id="ProtNLM"/>
    </source>
</evidence>
<proteinExistence type="predicted"/>
<protein>
    <recommendedName>
        <fullName evidence="3">Protein FAR1-RELATED SEQUENCE</fullName>
    </recommendedName>
</protein>
<comment type="caution">
    <text evidence="1">The sequence shown here is derived from an EMBL/GenBank/DDBJ whole genome shotgun (WGS) entry which is preliminary data.</text>
</comment>
<keyword evidence="2" id="KW-1185">Reference proteome</keyword>
<name>A0AA88QQW1_9ASTE</name>
<organism evidence="1 2">
    <name type="scientific">Escallonia rubra</name>
    <dbReference type="NCBI Taxonomy" id="112253"/>
    <lineage>
        <taxon>Eukaryota</taxon>
        <taxon>Viridiplantae</taxon>
        <taxon>Streptophyta</taxon>
        <taxon>Embryophyta</taxon>
        <taxon>Tracheophyta</taxon>
        <taxon>Spermatophyta</taxon>
        <taxon>Magnoliopsida</taxon>
        <taxon>eudicotyledons</taxon>
        <taxon>Gunneridae</taxon>
        <taxon>Pentapetalae</taxon>
        <taxon>asterids</taxon>
        <taxon>campanulids</taxon>
        <taxon>Escalloniales</taxon>
        <taxon>Escalloniaceae</taxon>
        <taxon>Escallonia</taxon>
    </lineage>
</organism>
<accession>A0AA88QQW1</accession>
<gene>
    <name evidence="1" type="ORF">RJ640_016773</name>
</gene>